<feature type="domain" description="NTF2" evidence="5">
    <location>
        <begin position="19"/>
        <end position="137"/>
    </location>
</feature>
<dbReference type="InterPro" id="IPR000504">
    <property type="entry name" value="RRM_dom"/>
</dbReference>
<evidence type="ECO:0000313" key="7">
    <source>
        <dbReference type="Proteomes" id="UP001497512"/>
    </source>
</evidence>
<dbReference type="SMART" id="SM00360">
    <property type="entry name" value="RRM"/>
    <property type="match status" value="1"/>
</dbReference>
<feature type="compositionally biased region" description="Basic and acidic residues" evidence="3">
    <location>
        <begin position="413"/>
        <end position="429"/>
    </location>
</feature>
<dbReference type="Proteomes" id="UP001497512">
    <property type="component" value="Chromosome 12"/>
</dbReference>
<evidence type="ECO:0000313" key="6">
    <source>
        <dbReference type="EMBL" id="CAK9198203.1"/>
    </source>
</evidence>
<dbReference type="EMBL" id="OZ019904">
    <property type="protein sequence ID" value="CAK9198203.1"/>
    <property type="molecule type" value="Genomic_DNA"/>
</dbReference>
<dbReference type="InterPro" id="IPR002075">
    <property type="entry name" value="NTF2_dom"/>
</dbReference>
<keyword evidence="1 2" id="KW-0694">RNA-binding</keyword>
<dbReference type="SUPFAM" id="SSF54427">
    <property type="entry name" value="NTF2-like"/>
    <property type="match status" value="1"/>
</dbReference>
<evidence type="ECO:0000256" key="3">
    <source>
        <dbReference type="SAM" id="MobiDB-lite"/>
    </source>
</evidence>
<dbReference type="PANTHER" id="PTHR10693">
    <property type="entry name" value="RAS GTPASE-ACTIVATING PROTEIN-BINDING PROTEIN"/>
    <property type="match status" value="1"/>
</dbReference>
<dbReference type="SUPFAM" id="SSF54928">
    <property type="entry name" value="RNA-binding domain, RBD"/>
    <property type="match status" value="1"/>
</dbReference>
<feature type="domain" description="RRM" evidence="4">
    <location>
        <begin position="328"/>
        <end position="404"/>
    </location>
</feature>
<dbReference type="Pfam" id="PF02136">
    <property type="entry name" value="NTF2"/>
    <property type="match status" value="1"/>
</dbReference>
<dbReference type="CDD" id="cd00590">
    <property type="entry name" value="RRM_SF"/>
    <property type="match status" value="1"/>
</dbReference>
<feature type="region of interest" description="Disordered" evidence="3">
    <location>
        <begin position="279"/>
        <end position="300"/>
    </location>
</feature>
<organism evidence="6 7">
    <name type="scientific">Sphagnum troendelagicum</name>
    <dbReference type="NCBI Taxonomy" id="128251"/>
    <lineage>
        <taxon>Eukaryota</taxon>
        <taxon>Viridiplantae</taxon>
        <taxon>Streptophyta</taxon>
        <taxon>Embryophyta</taxon>
        <taxon>Bryophyta</taxon>
        <taxon>Sphagnophytina</taxon>
        <taxon>Sphagnopsida</taxon>
        <taxon>Sphagnales</taxon>
        <taxon>Sphagnaceae</taxon>
        <taxon>Sphagnum</taxon>
    </lineage>
</organism>
<dbReference type="InterPro" id="IPR012677">
    <property type="entry name" value="Nucleotide-bd_a/b_plait_sf"/>
</dbReference>
<evidence type="ECO:0000256" key="2">
    <source>
        <dbReference type="PROSITE-ProRule" id="PRU00176"/>
    </source>
</evidence>
<dbReference type="InterPro" id="IPR035979">
    <property type="entry name" value="RBD_domain_sf"/>
</dbReference>
<feature type="compositionally biased region" description="Basic and acidic residues" evidence="3">
    <location>
        <begin position="444"/>
        <end position="453"/>
    </location>
</feature>
<evidence type="ECO:0008006" key="8">
    <source>
        <dbReference type="Google" id="ProtNLM"/>
    </source>
</evidence>
<feature type="compositionally biased region" description="Gly residues" evidence="3">
    <location>
        <begin position="480"/>
        <end position="490"/>
    </location>
</feature>
<sequence>MATHPANAASALPAAAHVVGNAFVSQYYNVLHQSPQVVHRFYTDASCLTRAEAGADGAVETVVTQNEIHKKVMSFDFEQFKAEIKTVDSQDSLMGGVLVMVSGSLSNQSTGKRNFTQSFFLAPQEKGYFVLNDIFRYVDEAPLLSKPAPPSLPNGVPELQLESIVQEPDLEAEVVVEMETREVVSPPASEGEVRVEEKVDISEQLEALEVAEKDVAEDTAPVEMLSADSEEHVSPPVQTAPSVPLLAVEEDEPSTGEKPKVSYASILRLRNAGGAAPPAFHAVPKASQPAPEASAGSVHPASSLTPVAGDIHNTLDENAPPEAEADVHSVYIKNLPMNIMPADVEEEFARFGPIKPGGVNVRSQKQGVCYAFVEFENSDSAQSAIEASPVSIGGRPAYVEGKRPTGSRAPRQRMQEGRSERPYRSDGIRGRGSFSGRSLGRGSGQERDRDMSSRGRAQGAPRGGYAAPTNIDGASNSNSGNGGGDGGGGASNRRADGQGGSAAGRPSRHGANTGSGPYHRNGPTAVTPA</sequence>
<dbReference type="PROSITE" id="PS50177">
    <property type="entry name" value="NTF2_DOMAIN"/>
    <property type="match status" value="1"/>
</dbReference>
<proteinExistence type="predicted"/>
<dbReference type="Pfam" id="PF00076">
    <property type="entry name" value="RRM_1"/>
    <property type="match status" value="1"/>
</dbReference>
<dbReference type="Gene3D" id="3.10.450.50">
    <property type="match status" value="1"/>
</dbReference>
<evidence type="ECO:0000256" key="1">
    <source>
        <dbReference type="ARBA" id="ARBA00022884"/>
    </source>
</evidence>
<feature type="region of interest" description="Disordered" evidence="3">
    <location>
        <begin position="393"/>
        <end position="529"/>
    </location>
</feature>
<accession>A0ABP0TK45</accession>
<dbReference type="InterPro" id="IPR032710">
    <property type="entry name" value="NTF2-like_dom_sf"/>
</dbReference>
<dbReference type="PROSITE" id="PS50102">
    <property type="entry name" value="RRM"/>
    <property type="match status" value="1"/>
</dbReference>
<dbReference type="InterPro" id="IPR018222">
    <property type="entry name" value="Nuclear_transport_factor_2_euk"/>
</dbReference>
<feature type="compositionally biased region" description="Low complexity" evidence="3">
    <location>
        <begin position="431"/>
        <end position="440"/>
    </location>
</feature>
<gene>
    <name evidence="6" type="ORF">CSSPTR1EN2_LOCUS4319</name>
</gene>
<protein>
    <recommendedName>
        <fullName evidence="8">Ras GTPase-activating protein-binding protein 1</fullName>
    </recommendedName>
</protein>
<keyword evidence="7" id="KW-1185">Reference proteome</keyword>
<reference evidence="6" key="1">
    <citation type="submission" date="2024-02" db="EMBL/GenBank/DDBJ databases">
        <authorList>
            <consortium name="ELIXIR-Norway"/>
            <consortium name="Elixir Norway"/>
        </authorList>
    </citation>
    <scope>NUCLEOTIDE SEQUENCE</scope>
</reference>
<name>A0ABP0TK45_9BRYO</name>
<evidence type="ECO:0000259" key="5">
    <source>
        <dbReference type="PROSITE" id="PS50177"/>
    </source>
</evidence>
<dbReference type="CDD" id="cd00780">
    <property type="entry name" value="NTF2"/>
    <property type="match status" value="1"/>
</dbReference>
<dbReference type="PANTHER" id="PTHR10693:SF20">
    <property type="entry name" value="AT27578P"/>
    <property type="match status" value="1"/>
</dbReference>
<dbReference type="InterPro" id="IPR039539">
    <property type="entry name" value="Ras_GTPase_bind_prot"/>
</dbReference>
<evidence type="ECO:0000259" key="4">
    <source>
        <dbReference type="PROSITE" id="PS50102"/>
    </source>
</evidence>
<dbReference type="Gene3D" id="3.30.70.330">
    <property type="match status" value="1"/>
</dbReference>